<dbReference type="EMBL" id="CP090978">
    <property type="protein sequence ID" value="UJF32232.1"/>
    <property type="molecule type" value="Genomic_DNA"/>
</dbReference>
<name>A0ABY3SH13_9BACL</name>
<evidence type="ECO:0000313" key="1">
    <source>
        <dbReference type="EMBL" id="UJF32232.1"/>
    </source>
</evidence>
<accession>A0ABY3SH13</accession>
<gene>
    <name evidence="1" type="ORF">L0M14_21280</name>
</gene>
<sequence length="68" mass="7580">MDRISCAQSGYGTYKLSMDVKSTQPRNVYAELQDVANKVVIAVDSTMKKYERILDVIVPSSKKLLIGL</sequence>
<keyword evidence="2" id="KW-1185">Reference proteome</keyword>
<organism evidence="1 2">
    <name type="scientific">Paenibacillus hexagrammi</name>
    <dbReference type="NCBI Taxonomy" id="2908839"/>
    <lineage>
        <taxon>Bacteria</taxon>
        <taxon>Bacillati</taxon>
        <taxon>Bacillota</taxon>
        <taxon>Bacilli</taxon>
        <taxon>Bacillales</taxon>
        <taxon>Paenibacillaceae</taxon>
        <taxon>Paenibacillus</taxon>
    </lineage>
</organism>
<proteinExistence type="predicted"/>
<dbReference type="RefSeq" id="WP_235118576.1">
    <property type="nucleotide sequence ID" value="NZ_CP090978.1"/>
</dbReference>
<protein>
    <submittedName>
        <fullName evidence="1">Uncharacterized protein</fullName>
    </submittedName>
</protein>
<evidence type="ECO:0000313" key="2">
    <source>
        <dbReference type="Proteomes" id="UP001649230"/>
    </source>
</evidence>
<dbReference type="Proteomes" id="UP001649230">
    <property type="component" value="Chromosome"/>
</dbReference>
<reference evidence="1 2" key="1">
    <citation type="journal article" date="2024" name="Int. J. Syst. Evol. Microbiol.">
        <title>Paenibacillus hexagrammi sp. nov., a novel bacterium isolated from the gut content of Hexagrammos agrammus.</title>
        <authorList>
            <person name="Jung H.K."/>
            <person name="Kim D.G."/>
            <person name="Zin H."/>
            <person name="Park J."/>
            <person name="Jung H."/>
            <person name="Kim Y.O."/>
            <person name="Kong H.J."/>
            <person name="Kim J.W."/>
            <person name="Kim Y.S."/>
        </authorList>
    </citation>
    <scope>NUCLEOTIDE SEQUENCE [LARGE SCALE GENOMIC DNA]</scope>
    <source>
        <strain evidence="1 2">YPD9-1</strain>
    </source>
</reference>